<dbReference type="AlphaFoldDB" id="A0AAD7SWV9"/>
<feature type="compositionally biased region" description="Basic residues" evidence="1">
    <location>
        <begin position="126"/>
        <end position="136"/>
    </location>
</feature>
<feature type="region of interest" description="Disordered" evidence="1">
    <location>
        <begin position="107"/>
        <end position="136"/>
    </location>
</feature>
<evidence type="ECO:0000313" key="2">
    <source>
        <dbReference type="EMBL" id="KAJ8409311.1"/>
    </source>
</evidence>
<proteinExistence type="predicted"/>
<name>A0AAD7SWV9_9TELE</name>
<dbReference type="Proteomes" id="UP001221898">
    <property type="component" value="Unassembled WGS sequence"/>
</dbReference>
<gene>
    <name evidence="2" type="ORF">AAFF_G00235090</name>
</gene>
<accession>A0AAD7SWV9</accession>
<sequence length="136" mass="15034">MDTDYTLIYTVDVGHDMVWCRHVDQLLNAAPCDTNPAKDSEVPSPSQNMNMSESDDQVPDSTTPDATNSTEDIDIPETVGPRKNTVIHTAGWLSKVVAGSDVQHCPISRGAWGEEGRRGGGGTGWKRQRYRVRHQR</sequence>
<organism evidence="2 3">
    <name type="scientific">Aldrovandia affinis</name>
    <dbReference type="NCBI Taxonomy" id="143900"/>
    <lineage>
        <taxon>Eukaryota</taxon>
        <taxon>Metazoa</taxon>
        <taxon>Chordata</taxon>
        <taxon>Craniata</taxon>
        <taxon>Vertebrata</taxon>
        <taxon>Euteleostomi</taxon>
        <taxon>Actinopterygii</taxon>
        <taxon>Neopterygii</taxon>
        <taxon>Teleostei</taxon>
        <taxon>Notacanthiformes</taxon>
        <taxon>Halosauridae</taxon>
        <taxon>Aldrovandia</taxon>
    </lineage>
</organism>
<evidence type="ECO:0000256" key="1">
    <source>
        <dbReference type="SAM" id="MobiDB-lite"/>
    </source>
</evidence>
<comment type="caution">
    <text evidence="2">The sequence shown here is derived from an EMBL/GenBank/DDBJ whole genome shotgun (WGS) entry which is preliminary data.</text>
</comment>
<feature type="compositionally biased region" description="Polar residues" evidence="1">
    <location>
        <begin position="59"/>
        <end position="70"/>
    </location>
</feature>
<dbReference type="EMBL" id="JAINUG010000031">
    <property type="protein sequence ID" value="KAJ8409311.1"/>
    <property type="molecule type" value="Genomic_DNA"/>
</dbReference>
<reference evidence="2" key="1">
    <citation type="journal article" date="2023" name="Science">
        <title>Genome structures resolve the early diversification of teleost fishes.</title>
        <authorList>
            <person name="Parey E."/>
            <person name="Louis A."/>
            <person name="Montfort J."/>
            <person name="Bouchez O."/>
            <person name="Roques C."/>
            <person name="Iampietro C."/>
            <person name="Lluch J."/>
            <person name="Castinel A."/>
            <person name="Donnadieu C."/>
            <person name="Desvignes T."/>
            <person name="Floi Bucao C."/>
            <person name="Jouanno E."/>
            <person name="Wen M."/>
            <person name="Mejri S."/>
            <person name="Dirks R."/>
            <person name="Jansen H."/>
            <person name="Henkel C."/>
            <person name="Chen W.J."/>
            <person name="Zahm M."/>
            <person name="Cabau C."/>
            <person name="Klopp C."/>
            <person name="Thompson A.W."/>
            <person name="Robinson-Rechavi M."/>
            <person name="Braasch I."/>
            <person name="Lecointre G."/>
            <person name="Bobe J."/>
            <person name="Postlethwait J.H."/>
            <person name="Berthelot C."/>
            <person name="Roest Crollius H."/>
            <person name="Guiguen Y."/>
        </authorList>
    </citation>
    <scope>NUCLEOTIDE SEQUENCE</scope>
    <source>
        <strain evidence="2">NC1722</strain>
    </source>
</reference>
<feature type="region of interest" description="Disordered" evidence="1">
    <location>
        <begin position="30"/>
        <end position="82"/>
    </location>
</feature>
<evidence type="ECO:0000313" key="3">
    <source>
        <dbReference type="Proteomes" id="UP001221898"/>
    </source>
</evidence>
<protein>
    <submittedName>
        <fullName evidence="2">Uncharacterized protein</fullName>
    </submittedName>
</protein>
<keyword evidence="3" id="KW-1185">Reference proteome</keyword>
<feature type="compositionally biased region" description="Polar residues" evidence="1">
    <location>
        <begin position="43"/>
        <end position="52"/>
    </location>
</feature>